<accession>A0AAF0AXZ6</accession>
<dbReference type="GeneID" id="80876599"/>
<dbReference type="RefSeq" id="XP_056038768.1">
    <property type="nucleotide sequence ID" value="XM_056181910.1"/>
</dbReference>
<dbReference type="InterPro" id="IPR035979">
    <property type="entry name" value="RBD_domain_sf"/>
</dbReference>
<name>A0AAF0AXZ6_9SCHI</name>
<dbReference type="KEGG" id="som:SOMG_03119"/>
<evidence type="ECO:0000313" key="5">
    <source>
        <dbReference type="EMBL" id="WBW74525.1"/>
    </source>
</evidence>
<evidence type="ECO:0000256" key="3">
    <source>
        <dbReference type="SAM" id="MobiDB-lite"/>
    </source>
</evidence>
<dbReference type="SUPFAM" id="SSF54928">
    <property type="entry name" value="RNA-binding domain, RBD"/>
    <property type="match status" value="1"/>
</dbReference>
<feature type="region of interest" description="Disordered" evidence="3">
    <location>
        <begin position="51"/>
        <end position="73"/>
    </location>
</feature>
<dbReference type="AlphaFoldDB" id="A0AAF0AXZ6"/>
<keyword evidence="6" id="KW-1185">Reference proteome</keyword>
<dbReference type="PROSITE" id="PS50102">
    <property type="entry name" value="RRM"/>
    <property type="match status" value="1"/>
</dbReference>
<feature type="domain" description="RRM" evidence="4">
    <location>
        <begin position="86"/>
        <end position="165"/>
    </location>
</feature>
<proteinExistence type="predicted"/>
<gene>
    <name evidence="5" type="primary">mlo3</name>
    <name evidence="5" type="ORF">SOMG_03119</name>
</gene>
<evidence type="ECO:0000313" key="6">
    <source>
        <dbReference type="Proteomes" id="UP001212411"/>
    </source>
</evidence>
<dbReference type="InterPro" id="IPR051229">
    <property type="entry name" value="ALYREF_mRNA_export"/>
</dbReference>
<feature type="compositionally biased region" description="Low complexity" evidence="3">
    <location>
        <begin position="177"/>
        <end position="188"/>
    </location>
</feature>
<feature type="compositionally biased region" description="Basic residues" evidence="3">
    <location>
        <begin position="51"/>
        <end position="66"/>
    </location>
</feature>
<reference evidence="5 6" key="1">
    <citation type="journal article" date="2023" name="G3 (Bethesda)">
        <title>A high-quality reference genome for the fission yeast Schizosaccharomyces osmophilus.</title>
        <authorList>
            <person name="Jia G.S."/>
            <person name="Zhang W.C."/>
            <person name="Liang Y."/>
            <person name="Liu X.H."/>
            <person name="Rhind N."/>
            <person name="Pidoux A."/>
            <person name="Brysch-Herzberg M."/>
            <person name="Du L.L."/>
        </authorList>
    </citation>
    <scope>NUCLEOTIDE SEQUENCE [LARGE SCALE GENOMIC DNA]</scope>
    <source>
        <strain evidence="5 6">CBS 15793</strain>
    </source>
</reference>
<dbReference type="InterPro" id="IPR025715">
    <property type="entry name" value="FoP_C"/>
</dbReference>
<feature type="region of interest" description="Disordered" evidence="3">
    <location>
        <begin position="176"/>
        <end position="227"/>
    </location>
</feature>
<dbReference type="InterPro" id="IPR034357">
    <property type="entry name" value="Yra1/Mlo3_RRM"/>
</dbReference>
<dbReference type="Pfam" id="PF13865">
    <property type="entry name" value="FoP_duplication"/>
    <property type="match status" value="1"/>
</dbReference>
<dbReference type="SMART" id="SM00360">
    <property type="entry name" value="RRM"/>
    <property type="match status" value="1"/>
</dbReference>
<dbReference type="PANTHER" id="PTHR19965">
    <property type="entry name" value="RNA AND EXPORT FACTOR BINDING PROTEIN"/>
    <property type="match status" value="1"/>
</dbReference>
<protein>
    <submittedName>
        <fullName evidence="5">RNA binding protein Mlo3</fullName>
    </submittedName>
</protein>
<feature type="compositionally biased region" description="Basic residues" evidence="3">
    <location>
        <begin position="189"/>
        <end position="206"/>
    </location>
</feature>
<dbReference type="Proteomes" id="UP001212411">
    <property type="component" value="Chromosome 2"/>
</dbReference>
<dbReference type="EMBL" id="CP115612">
    <property type="protein sequence ID" value="WBW74525.1"/>
    <property type="molecule type" value="Genomic_DNA"/>
</dbReference>
<dbReference type="Gene3D" id="3.30.70.330">
    <property type="match status" value="1"/>
</dbReference>
<evidence type="ECO:0000256" key="1">
    <source>
        <dbReference type="ARBA" id="ARBA00022884"/>
    </source>
</evidence>
<dbReference type="InterPro" id="IPR012677">
    <property type="entry name" value="Nucleotide-bd_a/b_plait_sf"/>
</dbReference>
<dbReference type="GO" id="GO:0003729">
    <property type="term" value="F:mRNA binding"/>
    <property type="evidence" value="ECO:0007669"/>
    <property type="project" value="TreeGrafter"/>
</dbReference>
<dbReference type="GO" id="GO:0005634">
    <property type="term" value="C:nucleus"/>
    <property type="evidence" value="ECO:0007669"/>
    <property type="project" value="TreeGrafter"/>
</dbReference>
<dbReference type="Pfam" id="PF00076">
    <property type="entry name" value="RRM_1"/>
    <property type="match status" value="1"/>
</dbReference>
<sequence>MSPTLTHVQGMFKARHENCNSNQPPYLNFLKMSMELDQSLDAIIASKPKGGIRKRQTRINKPKASRTNKSSNDTVSTIKSVISEESKIIVSNLPPDVTEAQVRELFVKSIGPCKRVSLAYGPNGRSKGIATVIFSRQGDATRAYEQYEGRMVDGTRKMKIEIILDPSRQLNSLAARVAPAKANTPNKPKTTKKRNVRRSKGNTRPKKSAEELDKEMDDYFGSNSENK</sequence>
<dbReference type="PANTHER" id="PTHR19965:SF35">
    <property type="entry name" value="RNA ANNEALING PROTEIN YRA1"/>
    <property type="match status" value="1"/>
</dbReference>
<keyword evidence="1 2" id="KW-0694">RNA-binding</keyword>
<organism evidence="5 6">
    <name type="scientific">Schizosaccharomyces osmophilus</name>
    <dbReference type="NCBI Taxonomy" id="2545709"/>
    <lineage>
        <taxon>Eukaryota</taxon>
        <taxon>Fungi</taxon>
        <taxon>Dikarya</taxon>
        <taxon>Ascomycota</taxon>
        <taxon>Taphrinomycotina</taxon>
        <taxon>Schizosaccharomycetes</taxon>
        <taxon>Schizosaccharomycetales</taxon>
        <taxon>Schizosaccharomycetaceae</taxon>
        <taxon>Schizosaccharomyces</taxon>
    </lineage>
</organism>
<evidence type="ECO:0000256" key="2">
    <source>
        <dbReference type="PROSITE-ProRule" id="PRU00176"/>
    </source>
</evidence>
<evidence type="ECO:0000259" key="4">
    <source>
        <dbReference type="PROSITE" id="PS50102"/>
    </source>
</evidence>
<dbReference type="CDD" id="cd12267">
    <property type="entry name" value="RRM_YRA1_MLO3"/>
    <property type="match status" value="1"/>
</dbReference>
<dbReference type="InterPro" id="IPR000504">
    <property type="entry name" value="RRM_dom"/>
</dbReference>